<dbReference type="OrthoDB" id="5065855at2759"/>
<dbReference type="Pfam" id="PF02902">
    <property type="entry name" value="Peptidase_C48"/>
    <property type="match status" value="1"/>
</dbReference>
<sequence length="220" mass="24598">MARQVLHYHDVQLYDSDVALFAGRQWLNDNAVNFYLQYLTQTAAPSDVLLMDPAVVSCLLHQCEDEDEYRDLAGGLSLESRVLCVLPVTDNDALGGDSSHWSLLLYRDGQFQHWDSSAGHNKHAARRVAESFELLLQAAGRRDGDGASGRVEEAQDAPQQRNDYDCGMYVLVLAEYLCRQHAGEMAATSLEDYATPQRVTDLRLQLPKLIEKLQDEAGRG</sequence>
<protein>
    <recommendedName>
        <fullName evidence="4">Ubiquitin-like protease family profile domain-containing protein</fullName>
    </recommendedName>
</protein>
<organism evidence="5 6">
    <name type="scientific">Phytophthora pseudosyringae</name>
    <dbReference type="NCBI Taxonomy" id="221518"/>
    <lineage>
        <taxon>Eukaryota</taxon>
        <taxon>Sar</taxon>
        <taxon>Stramenopiles</taxon>
        <taxon>Oomycota</taxon>
        <taxon>Peronosporomycetes</taxon>
        <taxon>Peronosporales</taxon>
        <taxon>Peronosporaceae</taxon>
        <taxon>Phytophthora</taxon>
    </lineage>
</organism>
<comment type="caution">
    <text evidence="5">The sequence shown here is derived from an EMBL/GenBank/DDBJ whole genome shotgun (WGS) entry which is preliminary data.</text>
</comment>
<dbReference type="InterPro" id="IPR044613">
    <property type="entry name" value="Nep1/2-like"/>
</dbReference>
<evidence type="ECO:0000256" key="3">
    <source>
        <dbReference type="ARBA" id="ARBA00022807"/>
    </source>
</evidence>
<evidence type="ECO:0000313" key="5">
    <source>
        <dbReference type="EMBL" id="KAG7393088.1"/>
    </source>
</evidence>
<proteinExistence type="predicted"/>
<keyword evidence="2" id="KW-0378">Hydrolase</keyword>
<dbReference type="InterPro" id="IPR003653">
    <property type="entry name" value="Peptidase_C48_C"/>
</dbReference>
<accession>A0A8T1WKV3</accession>
<name>A0A8T1WKV3_9STRA</name>
<dbReference type="PROSITE" id="PS50600">
    <property type="entry name" value="ULP_PROTEASE"/>
    <property type="match status" value="1"/>
</dbReference>
<dbReference type="Proteomes" id="UP000694044">
    <property type="component" value="Unassembled WGS sequence"/>
</dbReference>
<dbReference type="PANTHER" id="PTHR46468">
    <property type="entry name" value="SENTRIN-SPECIFIC PROTEASE 8"/>
    <property type="match status" value="1"/>
</dbReference>
<keyword evidence="6" id="KW-1185">Reference proteome</keyword>
<dbReference type="GO" id="GO:0019784">
    <property type="term" value="F:deNEDDylase activity"/>
    <property type="evidence" value="ECO:0007669"/>
    <property type="project" value="InterPro"/>
</dbReference>
<evidence type="ECO:0000259" key="4">
    <source>
        <dbReference type="PROSITE" id="PS50600"/>
    </source>
</evidence>
<dbReference type="GO" id="GO:0008234">
    <property type="term" value="F:cysteine-type peptidase activity"/>
    <property type="evidence" value="ECO:0007669"/>
    <property type="project" value="UniProtKB-KW"/>
</dbReference>
<dbReference type="PANTHER" id="PTHR46468:SF1">
    <property type="entry name" value="SENTRIN-SPECIFIC PROTEASE 8"/>
    <property type="match status" value="1"/>
</dbReference>
<evidence type="ECO:0000256" key="1">
    <source>
        <dbReference type="ARBA" id="ARBA00022670"/>
    </source>
</evidence>
<evidence type="ECO:0000256" key="2">
    <source>
        <dbReference type="ARBA" id="ARBA00022801"/>
    </source>
</evidence>
<dbReference type="AlphaFoldDB" id="A0A8T1WKV3"/>
<evidence type="ECO:0000313" key="6">
    <source>
        <dbReference type="Proteomes" id="UP000694044"/>
    </source>
</evidence>
<dbReference type="EMBL" id="JAGDFM010000006">
    <property type="protein sequence ID" value="KAG7393088.1"/>
    <property type="molecule type" value="Genomic_DNA"/>
</dbReference>
<keyword evidence="3" id="KW-0788">Thiol protease</keyword>
<reference evidence="5" key="1">
    <citation type="submission" date="2021-02" db="EMBL/GenBank/DDBJ databases">
        <authorList>
            <person name="Palmer J.M."/>
        </authorList>
    </citation>
    <scope>NUCLEOTIDE SEQUENCE</scope>
    <source>
        <strain evidence="5">SCRP734</strain>
    </source>
</reference>
<dbReference type="GO" id="GO:0006508">
    <property type="term" value="P:proteolysis"/>
    <property type="evidence" value="ECO:0007669"/>
    <property type="project" value="UniProtKB-KW"/>
</dbReference>
<gene>
    <name evidence="5" type="ORF">PHYPSEUDO_012423</name>
</gene>
<feature type="domain" description="Ubiquitin-like protease family profile" evidence="4">
    <location>
        <begin position="11"/>
        <end position="177"/>
    </location>
</feature>
<keyword evidence="1" id="KW-0645">Protease</keyword>
<dbReference type="GO" id="GO:0000338">
    <property type="term" value="P:protein deneddylation"/>
    <property type="evidence" value="ECO:0007669"/>
    <property type="project" value="TreeGrafter"/>
</dbReference>